<dbReference type="RefSeq" id="WP_071481707.1">
    <property type="nucleotide sequence ID" value="NZ_CP024899.1"/>
</dbReference>
<name>A0A2K8KJU9_9RHOB</name>
<feature type="signal peptide" evidence="1">
    <location>
        <begin position="1"/>
        <end position="29"/>
    </location>
</feature>
<reference evidence="2 3" key="1">
    <citation type="submission" date="2017-11" db="EMBL/GenBank/DDBJ databases">
        <title>Revised Sequence and Annotation of the Rhodobaca barguzinensis strain alga05 Genome.</title>
        <authorList>
            <person name="Kopejtka K."/>
            <person name="Tomasch J.M."/>
            <person name="Bunk B."/>
            <person name="Koblizek M."/>
        </authorList>
    </citation>
    <scope>NUCLEOTIDE SEQUENCE [LARGE SCALE GENOMIC DNA]</scope>
    <source>
        <strain evidence="3">alga05</strain>
    </source>
</reference>
<keyword evidence="1" id="KW-0732">Signal</keyword>
<gene>
    <name evidence="2" type="ORF">BG454_16820</name>
</gene>
<dbReference type="AlphaFoldDB" id="A0A2K8KJU9"/>
<dbReference type="STRING" id="441209.GCA_001870665_03149"/>
<evidence type="ECO:0000256" key="1">
    <source>
        <dbReference type="SAM" id="SignalP"/>
    </source>
</evidence>
<proteinExistence type="predicted"/>
<sequence length="130" mass="14138">MSPRYLPNLAALSVAGSLFLTLIPVDLQAQTNLQTAQSNHLQIEGIRGEDTITGVRNVPGIGKVFSPTDDMARAFPGDHFTPRQRAMLEAQGIRTVADFVATDAAIIARLVGAPRTSVSKWQREIKTNLR</sequence>
<dbReference type="Proteomes" id="UP000228948">
    <property type="component" value="Chromosome"/>
</dbReference>
<dbReference type="EMBL" id="CP024899">
    <property type="protein sequence ID" value="ATX67268.1"/>
    <property type="molecule type" value="Genomic_DNA"/>
</dbReference>
<organism evidence="2 3">
    <name type="scientific">Roseinatronobacter bogoriensis subsp. barguzinensis</name>
    <dbReference type="NCBI Taxonomy" id="441209"/>
    <lineage>
        <taxon>Bacteria</taxon>
        <taxon>Pseudomonadati</taxon>
        <taxon>Pseudomonadota</taxon>
        <taxon>Alphaproteobacteria</taxon>
        <taxon>Rhodobacterales</taxon>
        <taxon>Paracoccaceae</taxon>
        <taxon>Roseinatronobacter</taxon>
    </lineage>
</organism>
<keyword evidence="3" id="KW-1185">Reference proteome</keyword>
<evidence type="ECO:0000313" key="3">
    <source>
        <dbReference type="Proteomes" id="UP000228948"/>
    </source>
</evidence>
<dbReference type="KEGG" id="rbg:BG454_16820"/>
<evidence type="ECO:0000313" key="2">
    <source>
        <dbReference type="EMBL" id="ATX67268.1"/>
    </source>
</evidence>
<protein>
    <submittedName>
        <fullName evidence="2">Uncharacterized protein</fullName>
    </submittedName>
</protein>
<accession>A0A2K8KJU9</accession>
<feature type="chain" id="PRO_5014675047" evidence="1">
    <location>
        <begin position="30"/>
        <end position="130"/>
    </location>
</feature>